<organism evidence="1 2">
    <name type="scientific">Trichoplax adhaerens</name>
    <name type="common">Trichoplax reptans</name>
    <dbReference type="NCBI Taxonomy" id="10228"/>
    <lineage>
        <taxon>Eukaryota</taxon>
        <taxon>Metazoa</taxon>
        <taxon>Placozoa</taxon>
        <taxon>Uniplacotomia</taxon>
        <taxon>Trichoplacea</taxon>
        <taxon>Trichoplacidae</taxon>
        <taxon>Trichoplax</taxon>
    </lineage>
</organism>
<dbReference type="Proteomes" id="UP000009022">
    <property type="component" value="Unassembled WGS sequence"/>
</dbReference>
<dbReference type="STRING" id="10228.B3RV99"/>
<proteinExistence type="predicted"/>
<keyword evidence="2" id="KW-1185">Reference proteome</keyword>
<dbReference type="OrthoDB" id="272149at2759"/>
<dbReference type="AlphaFoldDB" id="B3RV99"/>
<dbReference type="InParanoid" id="B3RV99"/>
<dbReference type="HOGENOM" id="CLU_075145_2_0_1"/>
<evidence type="ECO:0000313" key="1">
    <source>
        <dbReference type="EMBL" id="EDV25957.1"/>
    </source>
</evidence>
<reference evidence="1 2" key="1">
    <citation type="journal article" date="2008" name="Nature">
        <title>The Trichoplax genome and the nature of placozoans.</title>
        <authorList>
            <person name="Srivastava M."/>
            <person name="Begovic E."/>
            <person name="Chapman J."/>
            <person name="Putnam N.H."/>
            <person name="Hellsten U."/>
            <person name="Kawashima T."/>
            <person name="Kuo A."/>
            <person name="Mitros T."/>
            <person name="Salamov A."/>
            <person name="Carpenter M.L."/>
            <person name="Signorovitch A.Y."/>
            <person name="Moreno M.A."/>
            <person name="Kamm K."/>
            <person name="Grimwood J."/>
            <person name="Schmutz J."/>
            <person name="Shapiro H."/>
            <person name="Grigoriev I.V."/>
            <person name="Buss L.W."/>
            <person name="Schierwater B."/>
            <person name="Dellaporta S.L."/>
            <person name="Rokhsar D.S."/>
        </authorList>
    </citation>
    <scope>NUCLEOTIDE SEQUENCE [LARGE SCALE GENOMIC DNA]</scope>
    <source>
        <strain evidence="1 2">Grell-BS-1999</strain>
    </source>
</reference>
<dbReference type="InterPro" id="IPR032675">
    <property type="entry name" value="LRR_dom_sf"/>
</dbReference>
<dbReference type="EMBL" id="DS985244">
    <property type="protein sequence ID" value="EDV25957.1"/>
    <property type="molecule type" value="Genomic_DNA"/>
</dbReference>
<sequence length="157" mass="18165">MTPTPNILFITQWIRVRDCTEDIDMLLQTISESFPNLSFLSLLNNKACPDGMTGDEEDEDDYQNYRYLIILRLQKLRFLDSRPITAQERQQASKIAPFLTKKKPIITQSDASPEDLDYTPLPQAAKETDHRGTFGTSRYVYFGRHSEGNRFIRNADL</sequence>
<dbReference type="InterPro" id="IPR043313">
    <property type="entry name" value="LRMDA"/>
</dbReference>
<dbReference type="OMA" id="FNLLXIT"/>
<protein>
    <submittedName>
        <fullName evidence="1">Uncharacterized protein</fullName>
    </submittedName>
</protein>
<evidence type="ECO:0000313" key="2">
    <source>
        <dbReference type="Proteomes" id="UP000009022"/>
    </source>
</evidence>
<dbReference type="CTD" id="6753203"/>
<dbReference type="GeneID" id="6753203"/>
<dbReference type="Gene3D" id="3.80.10.10">
    <property type="entry name" value="Ribonuclease Inhibitor"/>
    <property type="match status" value="1"/>
</dbReference>
<dbReference type="eggNOG" id="KOG1644">
    <property type="taxonomic scope" value="Eukaryota"/>
</dbReference>
<dbReference type="KEGG" id="tad:TRIADDRAFT_55579"/>
<name>B3RV99_TRIAD</name>
<dbReference type="RefSeq" id="XP_002111990.1">
    <property type="nucleotide sequence ID" value="XM_002111954.1"/>
</dbReference>
<dbReference type="PANTHER" id="PTHR46282:SF2">
    <property type="entry name" value="LEUCINE-RICH MELANOCYTE DIFFERENTIATION-ASSOCIATED PROTEIN"/>
    <property type="match status" value="1"/>
</dbReference>
<gene>
    <name evidence="1" type="ORF">TRIADDRAFT_55579</name>
</gene>
<accession>B3RV99</accession>
<dbReference type="PANTHER" id="PTHR46282">
    <property type="entry name" value="LEUCINE-RICH MELANOCYTE DIFFERENTIATION-ASSOCIATED PROTEIN"/>
    <property type="match status" value="1"/>
</dbReference>
<dbReference type="PhylomeDB" id="B3RV99"/>